<dbReference type="PATRIC" id="fig|1391654.3.peg.4867"/>
<proteinExistence type="predicted"/>
<feature type="DNA-binding region" description="H-T-H motif" evidence="4">
    <location>
        <begin position="33"/>
        <end position="52"/>
    </location>
</feature>
<dbReference type="GO" id="GO:0003700">
    <property type="term" value="F:DNA-binding transcription factor activity"/>
    <property type="evidence" value="ECO:0007669"/>
    <property type="project" value="TreeGrafter"/>
</dbReference>
<dbReference type="AlphaFoldDB" id="A0A0K1PYC1"/>
<name>A0A0K1PYC1_9BACT</name>
<dbReference type="Gene3D" id="1.10.357.10">
    <property type="entry name" value="Tetracycline Repressor, domain 2"/>
    <property type="match status" value="1"/>
</dbReference>
<protein>
    <submittedName>
        <fullName evidence="6">Transcriptional regulator, TetR family</fullName>
    </submittedName>
</protein>
<dbReference type="SUPFAM" id="SSF46689">
    <property type="entry name" value="Homeodomain-like"/>
    <property type="match status" value="1"/>
</dbReference>
<keyword evidence="7" id="KW-1185">Reference proteome</keyword>
<evidence type="ECO:0000313" key="6">
    <source>
        <dbReference type="EMBL" id="AKU98139.1"/>
    </source>
</evidence>
<dbReference type="Pfam" id="PF00440">
    <property type="entry name" value="TetR_N"/>
    <property type="match status" value="1"/>
</dbReference>
<evidence type="ECO:0000256" key="3">
    <source>
        <dbReference type="ARBA" id="ARBA00023163"/>
    </source>
</evidence>
<dbReference type="InterPro" id="IPR001647">
    <property type="entry name" value="HTH_TetR"/>
</dbReference>
<dbReference type="PANTHER" id="PTHR30055:SF146">
    <property type="entry name" value="HTH-TYPE TRANSCRIPTIONAL DUAL REGULATOR CECR"/>
    <property type="match status" value="1"/>
</dbReference>
<dbReference type="GO" id="GO:0000976">
    <property type="term" value="F:transcription cis-regulatory region binding"/>
    <property type="evidence" value="ECO:0007669"/>
    <property type="project" value="TreeGrafter"/>
</dbReference>
<evidence type="ECO:0000256" key="4">
    <source>
        <dbReference type="PROSITE-ProRule" id="PRU00335"/>
    </source>
</evidence>
<gene>
    <name evidence="6" type="ORF">AKJ09_04803</name>
</gene>
<dbReference type="KEGG" id="llu:AKJ09_04803"/>
<dbReference type="InterPro" id="IPR050109">
    <property type="entry name" value="HTH-type_TetR-like_transc_reg"/>
</dbReference>
<evidence type="ECO:0000256" key="2">
    <source>
        <dbReference type="ARBA" id="ARBA00023125"/>
    </source>
</evidence>
<keyword evidence="2 4" id="KW-0238">DNA-binding</keyword>
<dbReference type="STRING" id="1391654.AKJ09_04803"/>
<evidence type="ECO:0000256" key="1">
    <source>
        <dbReference type="ARBA" id="ARBA00023015"/>
    </source>
</evidence>
<organism evidence="6 7">
    <name type="scientific">Labilithrix luteola</name>
    <dbReference type="NCBI Taxonomy" id="1391654"/>
    <lineage>
        <taxon>Bacteria</taxon>
        <taxon>Pseudomonadati</taxon>
        <taxon>Myxococcota</taxon>
        <taxon>Polyangia</taxon>
        <taxon>Polyangiales</taxon>
        <taxon>Labilitrichaceae</taxon>
        <taxon>Labilithrix</taxon>
    </lineage>
</organism>
<keyword evidence="1" id="KW-0805">Transcription regulation</keyword>
<keyword evidence="3" id="KW-0804">Transcription</keyword>
<dbReference type="Proteomes" id="UP000064967">
    <property type="component" value="Chromosome"/>
</dbReference>
<dbReference type="PROSITE" id="PS50977">
    <property type="entry name" value="HTH_TETR_2"/>
    <property type="match status" value="1"/>
</dbReference>
<evidence type="ECO:0000313" key="7">
    <source>
        <dbReference type="Proteomes" id="UP000064967"/>
    </source>
</evidence>
<sequence>MTNGSNAGDQARKRKLLEAAIGVFARYGFRKTSMDEVARAAGVSRQGLYLYFATKEDLFREGVQTMLNDSLEGATEALAKSDQSLEARLAGAFDAWTGKYVGVFGAGASDIAEASKELVGSMLSDYEERFIEAVTKAIRSSGLVAEYKGVGLSARQLADVLHATARGLKYLAASRQDFAERFGVAARALCAPLSGKP</sequence>
<dbReference type="InterPro" id="IPR009057">
    <property type="entry name" value="Homeodomain-like_sf"/>
</dbReference>
<evidence type="ECO:0000259" key="5">
    <source>
        <dbReference type="PROSITE" id="PS50977"/>
    </source>
</evidence>
<dbReference type="PRINTS" id="PR00455">
    <property type="entry name" value="HTHTETR"/>
</dbReference>
<feature type="domain" description="HTH tetR-type" evidence="5">
    <location>
        <begin position="10"/>
        <end position="70"/>
    </location>
</feature>
<dbReference type="PANTHER" id="PTHR30055">
    <property type="entry name" value="HTH-TYPE TRANSCRIPTIONAL REGULATOR RUTR"/>
    <property type="match status" value="1"/>
</dbReference>
<accession>A0A0K1PYC1</accession>
<dbReference type="RefSeq" id="WP_169927741.1">
    <property type="nucleotide sequence ID" value="NZ_CP012333.1"/>
</dbReference>
<reference evidence="6 7" key="1">
    <citation type="submission" date="2015-08" db="EMBL/GenBank/DDBJ databases">
        <authorList>
            <person name="Babu N.S."/>
            <person name="Beckwith C.J."/>
            <person name="Beseler K.G."/>
            <person name="Brison A."/>
            <person name="Carone J.V."/>
            <person name="Caskin T.P."/>
            <person name="Diamond M."/>
            <person name="Durham M.E."/>
            <person name="Foxe J.M."/>
            <person name="Go M."/>
            <person name="Henderson B.A."/>
            <person name="Jones I.B."/>
            <person name="McGettigan J.A."/>
            <person name="Micheletti S.J."/>
            <person name="Nasrallah M.E."/>
            <person name="Ortiz D."/>
            <person name="Piller C.R."/>
            <person name="Privatt S.R."/>
            <person name="Schneider S.L."/>
            <person name="Sharp S."/>
            <person name="Smith T.C."/>
            <person name="Stanton J.D."/>
            <person name="Ullery H.E."/>
            <person name="Wilson R.J."/>
            <person name="Serrano M.G."/>
            <person name="Buck G."/>
            <person name="Lee V."/>
            <person name="Wang Y."/>
            <person name="Carvalho R."/>
            <person name="Voegtly L."/>
            <person name="Shi R."/>
            <person name="Duckworth R."/>
            <person name="Johnson A."/>
            <person name="Loviza R."/>
            <person name="Walstead R."/>
            <person name="Shah Z."/>
            <person name="Kiflezghi M."/>
            <person name="Wade K."/>
            <person name="Ball S.L."/>
            <person name="Bradley K.W."/>
            <person name="Asai D.J."/>
            <person name="Bowman C.A."/>
            <person name="Russell D.A."/>
            <person name="Pope W.H."/>
            <person name="Jacobs-Sera D."/>
            <person name="Hendrix R.W."/>
            <person name="Hatfull G.F."/>
        </authorList>
    </citation>
    <scope>NUCLEOTIDE SEQUENCE [LARGE SCALE GENOMIC DNA]</scope>
    <source>
        <strain evidence="6 7">DSM 27648</strain>
    </source>
</reference>
<dbReference type="FunFam" id="1.10.10.60:FF:000141">
    <property type="entry name" value="TetR family transcriptional regulator"/>
    <property type="match status" value="1"/>
</dbReference>
<dbReference type="EMBL" id="CP012333">
    <property type="protein sequence ID" value="AKU98139.1"/>
    <property type="molecule type" value="Genomic_DNA"/>
</dbReference>